<evidence type="ECO:0000313" key="2">
    <source>
        <dbReference type="Proteomes" id="UP000269669"/>
    </source>
</evidence>
<dbReference type="EMBL" id="RSDW01000001">
    <property type="protein sequence ID" value="RSL18896.1"/>
    <property type="molecule type" value="Genomic_DNA"/>
</dbReference>
<accession>A0A3R9WJX9</accession>
<name>A0A3R9WJX9_9BACT</name>
<dbReference type="AlphaFoldDB" id="A0A3R9WJX9"/>
<sequence length="65" mass="7399">MVFTLPPFFPHRRNRDGSFDSICLKCLITIANARIEADLAAHDMDHVCNPSILSQQAFDRARTPR</sequence>
<dbReference type="Proteomes" id="UP000269669">
    <property type="component" value="Unassembled WGS sequence"/>
</dbReference>
<evidence type="ECO:0000313" key="1">
    <source>
        <dbReference type="EMBL" id="RSL18896.1"/>
    </source>
</evidence>
<keyword evidence="2" id="KW-1185">Reference proteome</keyword>
<organism evidence="1 2">
    <name type="scientific">Edaphobacter aggregans</name>
    <dbReference type="NCBI Taxonomy" id="570835"/>
    <lineage>
        <taxon>Bacteria</taxon>
        <taxon>Pseudomonadati</taxon>
        <taxon>Acidobacteriota</taxon>
        <taxon>Terriglobia</taxon>
        <taxon>Terriglobales</taxon>
        <taxon>Acidobacteriaceae</taxon>
        <taxon>Edaphobacter</taxon>
    </lineage>
</organism>
<reference evidence="1 2" key="1">
    <citation type="submission" date="2018-12" db="EMBL/GenBank/DDBJ databases">
        <title>Sequencing of bacterial isolates from soil warming experiment in Harvard Forest, Massachusetts, USA.</title>
        <authorList>
            <person name="Deangelis K."/>
        </authorList>
    </citation>
    <scope>NUCLEOTIDE SEQUENCE [LARGE SCALE GENOMIC DNA]</scope>
    <source>
        <strain evidence="1 2">EB153</strain>
    </source>
</reference>
<comment type="caution">
    <text evidence="1">The sequence shown here is derived from an EMBL/GenBank/DDBJ whole genome shotgun (WGS) entry which is preliminary data.</text>
</comment>
<proteinExistence type="predicted"/>
<gene>
    <name evidence="1" type="ORF">EDE15_4502</name>
</gene>
<protein>
    <submittedName>
        <fullName evidence="1">Uncharacterized protein</fullName>
    </submittedName>
</protein>